<dbReference type="PANTHER" id="PTHR32063">
    <property type="match status" value="1"/>
</dbReference>
<sequence length="1022" mass="111708">MKIINWAVERHISVIMLMALIILIGAVSLFRLSIDLLPKMNVPVAVVSVQYPGAGPLEIENMVTKPLEEAVAMVYNVKRISSTTIEGSASIIVEFNQDTNMEFAALEMREKIDLVKNYFPENVSDPMVLKIDPNGMPIMIIAVTGNNDLNQLQQMVEQSIKPKLERLKGVAAVSISGGTENILLIRVNTLAMTNLGLNINQLINLLKLENINLPIGELKDGNNTRLIRYIGEFQSIEEIENLAIPTPTGTVVLLKEVASIELISNSTSEIARMNGEVSIRVTLQKQPTANTVKVANEVNEEISRLTDITNLKIEPIIDQSLYIKNAIGNVGKTAIYGGILAVLVLYLFLRCGRSTTVIALAIPISVLATFTLMYFFDLTLNLLSLGGFALGVGMLVDNGIVVTENIHRFREEGSSTKLAAINGTKEVTMAVTASTFTTLAVFLPIVFVEGMTAEIFRELALTVTFALLASLLTSITLVPMLSSRLLSRNDSNSNIEQSRSHNRFNELLKLSSKIYSKILEFSLANRITALLLALAFFIISLTSLFFVGAEYFPEFDEGTFNIDIKLPQQSSLIDTEEIVNQVESILKNHEEVETIFTNIGGGDIYYSSSIKHKNRASIDGRLVDGRLRSDSTNEIVDRIRRDLNTIAGADIKVTTSSSIMSFGFGGSPIELEIRGDEIDELQRISKEVIGLIEGVKGTREVVSNLQESSPQLAIGVNREVAAKYGLQGMQVAGYIKSLLEGTVTTSLYEDGKETKVIVTGEEIFSNSIESFINTPIPTPLGISVPLQQVAEIETVRGPNTIRRREQVRAVTVSASILNRDLNSIIKDIENKLNKYTFPPGYTYHFRGQKEQLEEAFSSLILVVILAILLVYMILASQFQSLIHPFTIMMSVPLAFSGGALGLFISQKAMSVPALIGAIVLAGIVVNNGIVLIDYINVLRKKGVEKEAAIVTAGKTRFRPILMTTCTTILGVLPLALGIGEGAEIQAPMAIVVIGGLLVSTILTLVVIPVIYSVFDDIKLKLK</sequence>
<reference evidence="2 3" key="1">
    <citation type="submission" date="2019-10" db="EMBL/GenBank/DDBJ databases">
        <title>Alkaliphilus serpentinus sp. nov. and Alkaliphilus pronyensis sp. nov., two novel anaerobic alkaliphilic species isolated from the serpentinized-hosted hydrothermal field of the Prony Bay (New Caledonia).</title>
        <authorList>
            <person name="Postec A."/>
        </authorList>
    </citation>
    <scope>NUCLEOTIDE SEQUENCE [LARGE SCALE GENOMIC DNA]</scope>
    <source>
        <strain evidence="2 3">LacV</strain>
    </source>
</reference>
<dbReference type="Gene3D" id="3.30.70.1320">
    <property type="entry name" value="Multidrug efflux transporter AcrB pore domain like"/>
    <property type="match status" value="1"/>
</dbReference>
<feature type="transmembrane region" description="Helical" evidence="1">
    <location>
        <begin position="957"/>
        <end position="976"/>
    </location>
</feature>
<dbReference type="GO" id="GO:0042910">
    <property type="term" value="F:xenobiotic transmembrane transporter activity"/>
    <property type="evidence" value="ECO:0007669"/>
    <property type="project" value="TreeGrafter"/>
</dbReference>
<feature type="transmembrane region" description="Helical" evidence="1">
    <location>
        <begin position="382"/>
        <end position="406"/>
    </location>
</feature>
<feature type="transmembrane region" description="Helical" evidence="1">
    <location>
        <begin position="333"/>
        <end position="349"/>
    </location>
</feature>
<dbReference type="Proteomes" id="UP000432715">
    <property type="component" value="Unassembled WGS sequence"/>
</dbReference>
<dbReference type="SUPFAM" id="SSF82714">
    <property type="entry name" value="Multidrug efflux transporter AcrB TolC docking domain, DN and DC subdomains"/>
    <property type="match status" value="2"/>
</dbReference>
<dbReference type="SUPFAM" id="SSF82866">
    <property type="entry name" value="Multidrug efflux transporter AcrB transmembrane domain"/>
    <property type="match status" value="2"/>
</dbReference>
<feature type="transmembrane region" description="Helical" evidence="1">
    <location>
        <begin position="855"/>
        <end position="874"/>
    </location>
</feature>
<keyword evidence="1" id="KW-0472">Membrane</keyword>
<comment type="caution">
    <text evidence="2">The sequence shown here is derived from an EMBL/GenBank/DDBJ whole genome shotgun (WGS) entry which is preliminary data.</text>
</comment>
<protein>
    <submittedName>
        <fullName evidence="2">Efflux RND transporter permease subunit</fullName>
    </submittedName>
</protein>
<dbReference type="AlphaFoldDB" id="A0A6I0FAY4"/>
<proteinExistence type="predicted"/>
<keyword evidence="1" id="KW-1133">Transmembrane helix</keyword>
<feature type="transmembrane region" description="Helical" evidence="1">
    <location>
        <begin position="527"/>
        <end position="547"/>
    </location>
</feature>
<feature type="transmembrane region" description="Helical" evidence="1">
    <location>
        <begin position="427"/>
        <end position="447"/>
    </location>
</feature>
<accession>A0A6I0FAY4</accession>
<feature type="transmembrane region" description="Helical" evidence="1">
    <location>
        <begin position="356"/>
        <end position="376"/>
    </location>
</feature>
<dbReference type="InterPro" id="IPR027463">
    <property type="entry name" value="AcrB_DN_DC_subdom"/>
</dbReference>
<evidence type="ECO:0000313" key="2">
    <source>
        <dbReference type="EMBL" id="KAB3534835.1"/>
    </source>
</evidence>
<keyword evidence="3" id="KW-1185">Reference proteome</keyword>
<evidence type="ECO:0000256" key="1">
    <source>
        <dbReference type="SAM" id="Phobius"/>
    </source>
</evidence>
<feature type="transmembrane region" description="Helical" evidence="1">
    <location>
        <begin position="881"/>
        <end position="905"/>
    </location>
</feature>
<dbReference type="InterPro" id="IPR001036">
    <property type="entry name" value="Acrflvin-R"/>
</dbReference>
<dbReference type="Gene3D" id="1.20.1640.10">
    <property type="entry name" value="Multidrug efflux transporter AcrB transmembrane domain"/>
    <property type="match status" value="2"/>
</dbReference>
<dbReference type="EMBL" id="WBZC01000024">
    <property type="protein sequence ID" value="KAB3534835.1"/>
    <property type="molecule type" value="Genomic_DNA"/>
</dbReference>
<dbReference type="Pfam" id="PF00873">
    <property type="entry name" value="ACR_tran"/>
    <property type="match status" value="1"/>
</dbReference>
<dbReference type="Gene3D" id="3.30.70.1440">
    <property type="entry name" value="Multidrug efflux transporter AcrB pore domain"/>
    <property type="match status" value="1"/>
</dbReference>
<feature type="transmembrane region" description="Helical" evidence="1">
    <location>
        <begin position="12"/>
        <end position="34"/>
    </location>
</feature>
<dbReference type="PANTHER" id="PTHR32063:SF0">
    <property type="entry name" value="SWARMING MOTILITY PROTEIN SWRC"/>
    <property type="match status" value="1"/>
</dbReference>
<name>A0A6I0FAY4_9FIRM</name>
<keyword evidence="1" id="KW-0812">Transmembrane</keyword>
<dbReference type="GO" id="GO:0005886">
    <property type="term" value="C:plasma membrane"/>
    <property type="evidence" value="ECO:0007669"/>
    <property type="project" value="TreeGrafter"/>
</dbReference>
<feature type="transmembrane region" description="Helical" evidence="1">
    <location>
        <begin position="911"/>
        <end position="936"/>
    </location>
</feature>
<dbReference type="SUPFAM" id="SSF82693">
    <property type="entry name" value="Multidrug efflux transporter AcrB pore domain, PN1, PN2, PC1 and PC2 subdomains"/>
    <property type="match status" value="3"/>
</dbReference>
<dbReference type="RefSeq" id="WP_151861004.1">
    <property type="nucleotide sequence ID" value="NZ_WBZC01000024.1"/>
</dbReference>
<dbReference type="Gene3D" id="3.30.70.1430">
    <property type="entry name" value="Multidrug efflux transporter AcrB pore domain"/>
    <property type="match status" value="2"/>
</dbReference>
<dbReference type="Gene3D" id="3.30.2090.10">
    <property type="entry name" value="Multidrug efflux transporter AcrB TolC docking domain, DN and DC subdomains"/>
    <property type="match status" value="2"/>
</dbReference>
<evidence type="ECO:0000313" key="3">
    <source>
        <dbReference type="Proteomes" id="UP000432715"/>
    </source>
</evidence>
<feature type="transmembrane region" description="Helical" evidence="1">
    <location>
        <begin position="459"/>
        <end position="481"/>
    </location>
</feature>
<organism evidence="2 3">
    <name type="scientific">Alkaliphilus pronyensis</name>
    <dbReference type="NCBI Taxonomy" id="1482732"/>
    <lineage>
        <taxon>Bacteria</taxon>
        <taxon>Bacillati</taxon>
        <taxon>Bacillota</taxon>
        <taxon>Clostridia</taxon>
        <taxon>Peptostreptococcales</taxon>
        <taxon>Natronincolaceae</taxon>
        <taxon>Alkaliphilus</taxon>
    </lineage>
</organism>
<feature type="transmembrane region" description="Helical" evidence="1">
    <location>
        <begin position="988"/>
        <end position="1014"/>
    </location>
</feature>
<gene>
    <name evidence="2" type="ORF">F8154_07550</name>
</gene>
<dbReference type="PRINTS" id="PR00702">
    <property type="entry name" value="ACRIFLAVINRP"/>
</dbReference>
<dbReference type="OrthoDB" id="9757876at2"/>